<keyword evidence="2" id="KW-0732">Signal</keyword>
<feature type="compositionally biased region" description="Basic and acidic residues" evidence="1">
    <location>
        <begin position="143"/>
        <end position="153"/>
    </location>
</feature>
<feature type="chain" id="PRO_5041959430" evidence="2">
    <location>
        <begin position="32"/>
        <end position="153"/>
    </location>
</feature>
<gene>
    <name evidence="3" type="ORF">CYCCA115_LOCUS18744</name>
</gene>
<accession>A0AAD2G2I8</accession>
<sequence length="153" mass="17059">MKYSVICSSTLSLWFLVVVSVATDSTTKTRARNLRGKQTKVFIPISQPGEVQDIIEAKKENEAEEPTAWEKEEAYLESLGITGEEEGEDPESTWEKEEAYIESLENGNDTNMDSSTVNVVEEKTTEANAKDFEESLGEQEDVIDSKGGREETP</sequence>
<evidence type="ECO:0000313" key="4">
    <source>
        <dbReference type="Proteomes" id="UP001295423"/>
    </source>
</evidence>
<feature type="region of interest" description="Disordered" evidence="1">
    <location>
        <begin position="102"/>
        <end position="153"/>
    </location>
</feature>
<reference evidence="3" key="1">
    <citation type="submission" date="2023-08" db="EMBL/GenBank/DDBJ databases">
        <authorList>
            <person name="Audoor S."/>
            <person name="Bilcke G."/>
        </authorList>
    </citation>
    <scope>NUCLEOTIDE SEQUENCE</scope>
</reference>
<proteinExistence type="predicted"/>
<comment type="caution">
    <text evidence="3">The sequence shown here is derived from an EMBL/GenBank/DDBJ whole genome shotgun (WGS) entry which is preliminary data.</text>
</comment>
<feature type="compositionally biased region" description="Basic and acidic residues" evidence="1">
    <location>
        <begin position="120"/>
        <end position="133"/>
    </location>
</feature>
<dbReference type="AlphaFoldDB" id="A0AAD2G2I8"/>
<keyword evidence="4" id="KW-1185">Reference proteome</keyword>
<protein>
    <submittedName>
        <fullName evidence="3">Uncharacterized protein</fullName>
    </submittedName>
</protein>
<evidence type="ECO:0000313" key="3">
    <source>
        <dbReference type="EMBL" id="CAJ1960464.1"/>
    </source>
</evidence>
<feature type="compositionally biased region" description="Polar residues" evidence="1">
    <location>
        <begin position="105"/>
        <end position="118"/>
    </location>
</feature>
<dbReference type="Proteomes" id="UP001295423">
    <property type="component" value="Unassembled WGS sequence"/>
</dbReference>
<evidence type="ECO:0000256" key="1">
    <source>
        <dbReference type="SAM" id="MobiDB-lite"/>
    </source>
</evidence>
<organism evidence="3 4">
    <name type="scientific">Cylindrotheca closterium</name>
    <dbReference type="NCBI Taxonomy" id="2856"/>
    <lineage>
        <taxon>Eukaryota</taxon>
        <taxon>Sar</taxon>
        <taxon>Stramenopiles</taxon>
        <taxon>Ochrophyta</taxon>
        <taxon>Bacillariophyta</taxon>
        <taxon>Bacillariophyceae</taxon>
        <taxon>Bacillariophycidae</taxon>
        <taxon>Bacillariales</taxon>
        <taxon>Bacillariaceae</taxon>
        <taxon>Cylindrotheca</taxon>
    </lineage>
</organism>
<feature type="signal peptide" evidence="2">
    <location>
        <begin position="1"/>
        <end position="31"/>
    </location>
</feature>
<dbReference type="EMBL" id="CAKOGP040002058">
    <property type="protein sequence ID" value="CAJ1960464.1"/>
    <property type="molecule type" value="Genomic_DNA"/>
</dbReference>
<name>A0AAD2G2I8_9STRA</name>
<evidence type="ECO:0000256" key="2">
    <source>
        <dbReference type="SAM" id="SignalP"/>
    </source>
</evidence>